<dbReference type="InterPro" id="IPR050950">
    <property type="entry name" value="HTH-type_LysR_regulators"/>
</dbReference>
<dbReference type="GO" id="GO:0005829">
    <property type="term" value="C:cytosol"/>
    <property type="evidence" value="ECO:0007669"/>
    <property type="project" value="TreeGrafter"/>
</dbReference>
<accession>A0A2V4AZ15</accession>
<evidence type="ECO:0000256" key="1">
    <source>
        <dbReference type="ARBA" id="ARBA00009437"/>
    </source>
</evidence>
<dbReference type="InterPro" id="IPR005119">
    <property type="entry name" value="LysR_subst-bd"/>
</dbReference>
<gene>
    <name evidence="5" type="ORF">BAY60_27280</name>
</gene>
<reference evidence="5 6" key="1">
    <citation type="submission" date="2016-07" db="EMBL/GenBank/DDBJ databases">
        <title>Draft genome sequence of Prauserella muralis DSM 45305, isolated from a mould-covered wall in an indoor environment.</title>
        <authorList>
            <person name="Ruckert C."/>
            <person name="Albersmeier A."/>
            <person name="Jiang C.-L."/>
            <person name="Jiang Y."/>
            <person name="Kalinowski J."/>
            <person name="Schneider O."/>
            <person name="Winkler A."/>
            <person name="Zotchev S.B."/>
        </authorList>
    </citation>
    <scope>NUCLEOTIDE SEQUENCE [LARGE SCALE GENOMIC DNA]</scope>
    <source>
        <strain evidence="5 6">DSM 45305</strain>
    </source>
</reference>
<evidence type="ECO:0000313" key="6">
    <source>
        <dbReference type="Proteomes" id="UP000249915"/>
    </source>
</evidence>
<evidence type="ECO:0000313" key="5">
    <source>
        <dbReference type="EMBL" id="PXY21170.1"/>
    </source>
</evidence>
<proteinExistence type="inferred from homology"/>
<dbReference type="InterPro" id="IPR036390">
    <property type="entry name" value="WH_DNA-bd_sf"/>
</dbReference>
<dbReference type="SUPFAM" id="SSF46785">
    <property type="entry name" value="Winged helix' DNA-binding domain"/>
    <property type="match status" value="1"/>
</dbReference>
<dbReference type="PRINTS" id="PR00039">
    <property type="entry name" value="HTHLYSR"/>
</dbReference>
<dbReference type="PANTHER" id="PTHR30419">
    <property type="entry name" value="HTH-TYPE TRANSCRIPTIONAL REGULATOR YBHD"/>
    <property type="match status" value="1"/>
</dbReference>
<dbReference type="PROSITE" id="PS50931">
    <property type="entry name" value="HTH_LYSR"/>
    <property type="match status" value="1"/>
</dbReference>
<comment type="similarity">
    <text evidence="1">Belongs to the LysR transcriptional regulatory family.</text>
</comment>
<keyword evidence="4" id="KW-0804">Transcription</keyword>
<protein>
    <submittedName>
        <fullName evidence="5">Transcriptional regulator</fullName>
    </submittedName>
</protein>
<name>A0A2V4AZ15_9PSEU</name>
<keyword evidence="2" id="KW-0805">Transcription regulation</keyword>
<dbReference type="GO" id="GO:0003700">
    <property type="term" value="F:DNA-binding transcription factor activity"/>
    <property type="evidence" value="ECO:0007669"/>
    <property type="project" value="InterPro"/>
</dbReference>
<dbReference type="FunFam" id="1.10.10.10:FF:000001">
    <property type="entry name" value="LysR family transcriptional regulator"/>
    <property type="match status" value="1"/>
</dbReference>
<organism evidence="5 6">
    <name type="scientific">Prauserella muralis</name>
    <dbReference type="NCBI Taxonomy" id="588067"/>
    <lineage>
        <taxon>Bacteria</taxon>
        <taxon>Bacillati</taxon>
        <taxon>Actinomycetota</taxon>
        <taxon>Actinomycetes</taxon>
        <taxon>Pseudonocardiales</taxon>
        <taxon>Pseudonocardiaceae</taxon>
        <taxon>Prauserella</taxon>
    </lineage>
</organism>
<dbReference type="GO" id="GO:0003677">
    <property type="term" value="F:DNA binding"/>
    <property type="evidence" value="ECO:0007669"/>
    <property type="project" value="UniProtKB-KW"/>
</dbReference>
<dbReference type="Gene3D" id="1.10.10.10">
    <property type="entry name" value="Winged helix-like DNA-binding domain superfamily/Winged helix DNA-binding domain"/>
    <property type="match status" value="1"/>
</dbReference>
<keyword evidence="6" id="KW-1185">Reference proteome</keyword>
<dbReference type="InterPro" id="IPR000847">
    <property type="entry name" value="LysR_HTH_N"/>
</dbReference>
<sequence length="313" mass="33606">MSIDLSIRHLRVLVAVADAGGYSAAARTLHVAQSSLSRAVLEIEHRIGVPLFERTTRHVRPTPDGEEFLVIARRLIADFDAALNHFQGYLEGTRGSVSIAALPSLAGSMLPPVLSAFREHRPQVSVSVRDGLSQEVLAHVAGGTVDMAVTVSPTVPPSLHAQRIAVDRFVCVFPPGHRFDGCKRLTWRDLEGEPFVAFDAGTSIRAYVDATLRETGVELGPVTEARNIGAVAGLTAAGLGVSMVPALVVPMMGFVKLRRRVVAEPVVERDICLVHDPMRPLSRTARGLMATLLQAAAHDLHLPTGARWTPAPT</sequence>
<dbReference type="AlphaFoldDB" id="A0A2V4AZ15"/>
<dbReference type="Pfam" id="PF00126">
    <property type="entry name" value="HTH_1"/>
    <property type="match status" value="1"/>
</dbReference>
<dbReference type="PANTHER" id="PTHR30419:SF30">
    <property type="entry name" value="LYSR FAMILY TRANSCRIPTIONAL REGULATOR"/>
    <property type="match status" value="1"/>
</dbReference>
<dbReference type="SUPFAM" id="SSF53850">
    <property type="entry name" value="Periplasmic binding protein-like II"/>
    <property type="match status" value="1"/>
</dbReference>
<comment type="caution">
    <text evidence="5">The sequence shown here is derived from an EMBL/GenBank/DDBJ whole genome shotgun (WGS) entry which is preliminary data.</text>
</comment>
<dbReference type="Gene3D" id="3.40.190.290">
    <property type="match status" value="1"/>
</dbReference>
<dbReference type="EMBL" id="MASW01000006">
    <property type="protein sequence ID" value="PXY21170.1"/>
    <property type="molecule type" value="Genomic_DNA"/>
</dbReference>
<dbReference type="InterPro" id="IPR036388">
    <property type="entry name" value="WH-like_DNA-bd_sf"/>
</dbReference>
<evidence type="ECO:0000256" key="3">
    <source>
        <dbReference type="ARBA" id="ARBA00023125"/>
    </source>
</evidence>
<evidence type="ECO:0000256" key="2">
    <source>
        <dbReference type="ARBA" id="ARBA00023015"/>
    </source>
</evidence>
<evidence type="ECO:0000256" key="4">
    <source>
        <dbReference type="ARBA" id="ARBA00023163"/>
    </source>
</evidence>
<keyword evidence="3" id="KW-0238">DNA-binding</keyword>
<dbReference type="CDD" id="cd08440">
    <property type="entry name" value="PBP2_LTTR_like_4"/>
    <property type="match status" value="1"/>
</dbReference>
<dbReference type="OrthoDB" id="7278199at2"/>
<dbReference type="RefSeq" id="WP_112284410.1">
    <property type="nucleotide sequence ID" value="NZ_MASW01000006.1"/>
</dbReference>
<dbReference type="Pfam" id="PF03466">
    <property type="entry name" value="LysR_substrate"/>
    <property type="match status" value="1"/>
</dbReference>
<dbReference type="Proteomes" id="UP000249915">
    <property type="component" value="Unassembled WGS sequence"/>
</dbReference>